<keyword evidence="2" id="KW-1185">Reference proteome</keyword>
<feature type="non-terminal residue" evidence="1">
    <location>
        <position position="30"/>
    </location>
</feature>
<proteinExistence type="predicted"/>
<gene>
    <name evidence="1" type="ORF">FCC1311_117492</name>
</gene>
<evidence type="ECO:0000313" key="2">
    <source>
        <dbReference type="Proteomes" id="UP000241890"/>
    </source>
</evidence>
<comment type="caution">
    <text evidence="1">The sequence shown here is derived from an EMBL/GenBank/DDBJ whole genome shotgun (WGS) entry which is preliminary data.</text>
</comment>
<organism evidence="1 2">
    <name type="scientific">Hondaea fermentalgiana</name>
    <dbReference type="NCBI Taxonomy" id="2315210"/>
    <lineage>
        <taxon>Eukaryota</taxon>
        <taxon>Sar</taxon>
        <taxon>Stramenopiles</taxon>
        <taxon>Bigyra</taxon>
        <taxon>Labyrinthulomycetes</taxon>
        <taxon>Thraustochytrida</taxon>
        <taxon>Thraustochytriidae</taxon>
        <taxon>Hondaea</taxon>
    </lineage>
</organism>
<dbReference type="Proteomes" id="UP000241890">
    <property type="component" value="Unassembled WGS sequence"/>
</dbReference>
<name>A0A2R5FKV1_9STRA</name>
<dbReference type="AlphaFoldDB" id="A0A2R5FKV1"/>
<reference evidence="1 2" key="1">
    <citation type="submission" date="2017-12" db="EMBL/GenBank/DDBJ databases">
        <title>Sequencing, de novo assembly and annotation of complete genome of a new Thraustochytrid species, strain FCC1311.</title>
        <authorList>
            <person name="Sedici K."/>
            <person name="Godart F."/>
            <person name="Aiese Cigliano R."/>
            <person name="Sanseverino W."/>
            <person name="Barakat M."/>
            <person name="Ortet P."/>
            <person name="Marechal E."/>
            <person name="Cagnac O."/>
            <person name="Amato A."/>
        </authorList>
    </citation>
    <scope>NUCLEOTIDE SEQUENCE [LARGE SCALE GENOMIC DNA]</scope>
</reference>
<accession>A0A2R5FKV1</accession>
<protein>
    <submittedName>
        <fullName evidence="1">Uncharacterized protein</fullName>
    </submittedName>
</protein>
<dbReference type="EMBL" id="BEYU01001742">
    <property type="protein sequence ID" value="GBG16274.1"/>
    <property type="molecule type" value="Genomic_DNA"/>
</dbReference>
<dbReference type="InParanoid" id="A0A2R5FKV1"/>
<sequence length="30" mass="3480">MQQRVLRECVRKRLGALYANIIVQKPALVI</sequence>
<evidence type="ECO:0000313" key="1">
    <source>
        <dbReference type="EMBL" id="GBG16274.1"/>
    </source>
</evidence>